<proteinExistence type="predicted"/>
<gene>
    <name evidence="1" type="ORF">GCM10007036_08810</name>
</gene>
<organism evidence="1 2">
    <name type="scientific">Alsobacter metallidurans</name>
    <dbReference type="NCBI Taxonomy" id="340221"/>
    <lineage>
        <taxon>Bacteria</taxon>
        <taxon>Pseudomonadati</taxon>
        <taxon>Pseudomonadota</taxon>
        <taxon>Alphaproteobacteria</taxon>
        <taxon>Hyphomicrobiales</taxon>
        <taxon>Alsobacteraceae</taxon>
        <taxon>Alsobacter</taxon>
    </lineage>
</organism>
<reference evidence="1" key="2">
    <citation type="submission" date="2020-09" db="EMBL/GenBank/DDBJ databases">
        <authorList>
            <person name="Sun Q."/>
            <person name="Zhou Y."/>
        </authorList>
    </citation>
    <scope>NUCLEOTIDE SEQUENCE</scope>
    <source>
        <strain evidence="1">CGMCC 1.12214</strain>
    </source>
</reference>
<dbReference type="Proteomes" id="UP000603912">
    <property type="component" value="Unassembled WGS sequence"/>
</dbReference>
<name>A0A917I5G5_9HYPH</name>
<keyword evidence="2" id="KW-1185">Reference proteome</keyword>
<dbReference type="AlphaFoldDB" id="A0A917I5G5"/>
<sequence length="86" mass="9244">MSPDGASEGWTCWAVIPGDLRSRSGWGSSGKVAHFSIPFPALRAAGDDGEHVTAVSLGQRLPQRKKGGLAAALHYSVARRTERRWT</sequence>
<dbReference type="EMBL" id="BMES01000001">
    <property type="protein sequence ID" value="GGH11627.1"/>
    <property type="molecule type" value="Genomic_DNA"/>
</dbReference>
<accession>A0A917I5G5</accession>
<reference evidence="1" key="1">
    <citation type="journal article" date="2014" name="Int. J. Syst. Evol. Microbiol.">
        <title>Complete genome sequence of Corynebacterium casei LMG S-19264T (=DSM 44701T), isolated from a smear-ripened cheese.</title>
        <authorList>
            <consortium name="US DOE Joint Genome Institute (JGI-PGF)"/>
            <person name="Walter F."/>
            <person name="Albersmeier A."/>
            <person name="Kalinowski J."/>
            <person name="Ruckert C."/>
        </authorList>
    </citation>
    <scope>NUCLEOTIDE SEQUENCE</scope>
    <source>
        <strain evidence="1">CGMCC 1.12214</strain>
    </source>
</reference>
<protein>
    <submittedName>
        <fullName evidence="1">Uncharacterized protein</fullName>
    </submittedName>
</protein>
<comment type="caution">
    <text evidence="1">The sequence shown here is derived from an EMBL/GenBank/DDBJ whole genome shotgun (WGS) entry which is preliminary data.</text>
</comment>
<evidence type="ECO:0000313" key="1">
    <source>
        <dbReference type="EMBL" id="GGH11627.1"/>
    </source>
</evidence>
<evidence type="ECO:0000313" key="2">
    <source>
        <dbReference type="Proteomes" id="UP000603912"/>
    </source>
</evidence>